<dbReference type="PANTHER" id="PTHR33337:SF33">
    <property type="entry name" value="CENP-V_GFA DOMAIN-CONTAINING PROTEIN"/>
    <property type="match status" value="1"/>
</dbReference>
<comment type="caution">
    <text evidence="6">The sequence shown here is derived from an EMBL/GenBank/DDBJ whole genome shotgun (WGS) entry which is preliminary data.</text>
</comment>
<evidence type="ECO:0000256" key="4">
    <source>
        <dbReference type="ARBA" id="ARBA00023239"/>
    </source>
</evidence>
<dbReference type="AlphaFoldDB" id="A0A7Y4H7A3"/>
<dbReference type="InterPro" id="IPR011057">
    <property type="entry name" value="Mss4-like_sf"/>
</dbReference>
<evidence type="ECO:0000256" key="3">
    <source>
        <dbReference type="ARBA" id="ARBA00022833"/>
    </source>
</evidence>
<keyword evidence="7" id="KW-1185">Reference proteome</keyword>
<sequence>MKGLGRLRGDTDEVARGGFLLKIAPSSFGPTMNSVQPVLPMTGGCSCGAIRYEISSFPLLLYTCNCTDCQTASDSAFALNMPVATKDFHLLKGEPKGWRRPSPTGADVTSWFCGDCGGRIYGERAERPESINIRAGTLGETRWLNPAAHMFMRSAQPWIQPAANAECHEIGPSDFRPLAEKWRAMWPEFFPQT</sequence>
<organism evidence="6 7">
    <name type="scientific">Bradyrhizobium archetypum</name>
    <dbReference type="NCBI Taxonomy" id="2721160"/>
    <lineage>
        <taxon>Bacteria</taxon>
        <taxon>Pseudomonadati</taxon>
        <taxon>Pseudomonadota</taxon>
        <taxon>Alphaproteobacteria</taxon>
        <taxon>Hyphomicrobiales</taxon>
        <taxon>Nitrobacteraceae</taxon>
        <taxon>Bradyrhizobium</taxon>
    </lineage>
</organism>
<comment type="similarity">
    <text evidence="1">Belongs to the Gfa family.</text>
</comment>
<dbReference type="PROSITE" id="PS51891">
    <property type="entry name" value="CENP_V_GFA"/>
    <property type="match status" value="1"/>
</dbReference>
<evidence type="ECO:0000313" key="7">
    <source>
        <dbReference type="Proteomes" id="UP000528734"/>
    </source>
</evidence>
<reference evidence="6 7" key="1">
    <citation type="submission" date="2020-03" db="EMBL/GenBank/DDBJ databases">
        <title>Bradyrhizobium diversity isolated from nodules of Muelleranthus trifoliolatus.</title>
        <authorList>
            <person name="Klepa M."/>
            <person name="Helene L."/>
            <person name="Hungria M."/>
        </authorList>
    </citation>
    <scope>NUCLEOTIDE SEQUENCE [LARGE SCALE GENOMIC DNA]</scope>
    <source>
        <strain evidence="6 7">WSM 1744</strain>
    </source>
</reference>
<dbReference type="EMBL" id="JAAVLW010000006">
    <property type="protein sequence ID" value="NOJ48845.1"/>
    <property type="molecule type" value="Genomic_DNA"/>
</dbReference>
<gene>
    <name evidence="6" type="ORF">HCN50_21780</name>
</gene>
<protein>
    <submittedName>
        <fullName evidence="6">GFA family protein</fullName>
    </submittedName>
</protein>
<dbReference type="Pfam" id="PF04828">
    <property type="entry name" value="GFA"/>
    <property type="match status" value="1"/>
</dbReference>
<evidence type="ECO:0000313" key="6">
    <source>
        <dbReference type="EMBL" id="NOJ48845.1"/>
    </source>
</evidence>
<evidence type="ECO:0000256" key="1">
    <source>
        <dbReference type="ARBA" id="ARBA00005495"/>
    </source>
</evidence>
<dbReference type="SUPFAM" id="SSF51316">
    <property type="entry name" value="Mss4-like"/>
    <property type="match status" value="1"/>
</dbReference>
<dbReference type="Gene3D" id="3.90.1590.10">
    <property type="entry name" value="glutathione-dependent formaldehyde- activating enzyme (gfa)"/>
    <property type="match status" value="1"/>
</dbReference>
<evidence type="ECO:0000256" key="2">
    <source>
        <dbReference type="ARBA" id="ARBA00022723"/>
    </source>
</evidence>
<feature type="domain" description="CENP-V/GFA" evidence="5">
    <location>
        <begin position="41"/>
        <end position="159"/>
    </location>
</feature>
<dbReference type="GO" id="GO:0046872">
    <property type="term" value="F:metal ion binding"/>
    <property type="evidence" value="ECO:0007669"/>
    <property type="project" value="UniProtKB-KW"/>
</dbReference>
<dbReference type="InterPro" id="IPR006913">
    <property type="entry name" value="CENP-V/GFA"/>
</dbReference>
<name>A0A7Y4H7A3_9BRAD</name>
<keyword evidence="2" id="KW-0479">Metal-binding</keyword>
<dbReference type="PANTHER" id="PTHR33337">
    <property type="entry name" value="GFA DOMAIN-CONTAINING PROTEIN"/>
    <property type="match status" value="1"/>
</dbReference>
<proteinExistence type="inferred from homology"/>
<dbReference type="Proteomes" id="UP000528734">
    <property type="component" value="Unassembled WGS sequence"/>
</dbReference>
<keyword evidence="4" id="KW-0456">Lyase</keyword>
<keyword evidence="3" id="KW-0862">Zinc</keyword>
<accession>A0A7Y4H7A3</accession>
<evidence type="ECO:0000259" key="5">
    <source>
        <dbReference type="PROSITE" id="PS51891"/>
    </source>
</evidence>
<dbReference type="GO" id="GO:0016846">
    <property type="term" value="F:carbon-sulfur lyase activity"/>
    <property type="evidence" value="ECO:0007669"/>
    <property type="project" value="InterPro"/>
</dbReference>